<evidence type="ECO:0000313" key="7">
    <source>
        <dbReference type="EMBL" id="CAH1223046.1"/>
    </source>
</evidence>
<keyword evidence="2" id="KW-1003">Cell membrane</keyword>
<keyword evidence="4 6" id="KW-1133">Transmembrane helix</keyword>
<reference evidence="7" key="1">
    <citation type="submission" date="2022-01" db="EMBL/GenBank/DDBJ databases">
        <authorList>
            <person name="King R."/>
        </authorList>
    </citation>
    <scope>NUCLEOTIDE SEQUENCE</scope>
</reference>
<evidence type="ECO:0000256" key="1">
    <source>
        <dbReference type="ARBA" id="ARBA00004651"/>
    </source>
</evidence>
<proteinExistence type="predicted"/>
<keyword evidence="5 6" id="KW-0472">Membrane</keyword>
<evidence type="ECO:0000256" key="2">
    <source>
        <dbReference type="ARBA" id="ARBA00022475"/>
    </source>
</evidence>
<feature type="transmembrane region" description="Helical" evidence="6">
    <location>
        <begin position="70"/>
        <end position="96"/>
    </location>
</feature>
<dbReference type="Proteomes" id="UP001153709">
    <property type="component" value="Unassembled WGS sequence"/>
</dbReference>
<keyword evidence="8" id="KW-1185">Reference proteome</keyword>
<dbReference type="OrthoDB" id="6769782at2759"/>
<comment type="caution">
    <text evidence="7">The sequence shown here is derived from an EMBL/GenBank/DDBJ whole genome shotgun (WGS) entry which is preliminary data.</text>
</comment>
<dbReference type="Pfam" id="PF08395">
    <property type="entry name" value="7tm_7"/>
    <property type="match status" value="1"/>
</dbReference>
<comment type="subcellular location">
    <subcellularLocation>
        <location evidence="1">Cell membrane</location>
        <topology evidence="1">Multi-pass membrane protein</topology>
    </subcellularLocation>
</comment>
<dbReference type="GO" id="GO:0005886">
    <property type="term" value="C:plasma membrane"/>
    <property type="evidence" value="ECO:0007669"/>
    <property type="project" value="UniProtKB-SubCell"/>
</dbReference>
<evidence type="ECO:0000313" key="8">
    <source>
        <dbReference type="Proteomes" id="UP001153709"/>
    </source>
</evidence>
<gene>
    <name evidence="7" type="ORF">DIABBA_LOCUS3</name>
</gene>
<protein>
    <recommendedName>
        <fullName evidence="9">Gustatory receptor</fullName>
    </recommendedName>
</protein>
<dbReference type="InterPro" id="IPR013604">
    <property type="entry name" value="7TM_chemorcpt"/>
</dbReference>
<dbReference type="EMBL" id="CAKJVB030000001">
    <property type="protein sequence ID" value="CAH1223046.1"/>
    <property type="molecule type" value="Genomic_DNA"/>
</dbReference>
<evidence type="ECO:0000256" key="5">
    <source>
        <dbReference type="ARBA" id="ARBA00023136"/>
    </source>
</evidence>
<name>A0A9P0GU57_DIABA</name>
<dbReference type="AlphaFoldDB" id="A0A9P0GU57"/>
<evidence type="ECO:0000256" key="4">
    <source>
        <dbReference type="ARBA" id="ARBA00022989"/>
    </source>
</evidence>
<evidence type="ECO:0000256" key="3">
    <source>
        <dbReference type="ARBA" id="ARBA00022692"/>
    </source>
</evidence>
<dbReference type="GO" id="GO:0050909">
    <property type="term" value="P:sensory perception of taste"/>
    <property type="evidence" value="ECO:0007669"/>
    <property type="project" value="InterPro"/>
</dbReference>
<keyword evidence="3 6" id="KW-0812">Transmembrane</keyword>
<sequence>MPRSMIKIMALASAGENLSREANRTITVCYGIINTLDNNPQYNVDAIKEELNFLIQQAAHRKPCLSASGFFVANSTMMGFIIGSITSYVIVAVQFLKETSP</sequence>
<accession>A0A9P0GU57</accession>
<organism evidence="7 8">
    <name type="scientific">Diabrotica balteata</name>
    <name type="common">Banded cucumber beetle</name>
    <dbReference type="NCBI Taxonomy" id="107213"/>
    <lineage>
        <taxon>Eukaryota</taxon>
        <taxon>Metazoa</taxon>
        <taxon>Ecdysozoa</taxon>
        <taxon>Arthropoda</taxon>
        <taxon>Hexapoda</taxon>
        <taxon>Insecta</taxon>
        <taxon>Pterygota</taxon>
        <taxon>Neoptera</taxon>
        <taxon>Endopterygota</taxon>
        <taxon>Coleoptera</taxon>
        <taxon>Polyphaga</taxon>
        <taxon>Cucujiformia</taxon>
        <taxon>Chrysomeloidea</taxon>
        <taxon>Chrysomelidae</taxon>
        <taxon>Galerucinae</taxon>
        <taxon>Diabroticina</taxon>
        <taxon>Diabroticites</taxon>
        <taxon>Diabrotica</taxon>
    </lineage>
</organism>
<evidence type="ECO:0008006" key="9">
    <source>
        <dbReference type="Google" id="ProtNLM"/>
    </source>
</evidence>
<evidence type="ECO:0000256" key="6">
    <source>
        <dbReference type="SAM" id="Phobius"/>
    </source>
</evidence>